<dbReference type="PANTHER" id="PTHR42115">
    <property type="entry name" value="BETA-SYNTHASE (BETA-THIONASE), PUTATIVE (AFU_ORTHOLOGUE AFUA_3G08420)-RELATED"/>
    <property type="match status" value="1"/>
</dbReference>
<name>A0A427XMB9_9TREE</name>
<evidence type="ECO:0000313" key="3">
    <source>
        <dbReference type="EMBL" id="RSH80010.1"/>
    </source>
</evidence>
<keyword evidence="4" id="KW-1185">Reference proteome</keyword>
<sequence>MADRETTPTASVSNAAKYRGAVVEDLQLPPAFCVPQDAPLSLALEKAYEREFDQLPVLNDNRKPVGYLNVQAMKRKFESGQAAEADPISSHTTHFPMTSKAHPYTVITPDTTLEDLEAFFNSQGVEFALVTDDDRKWVLAVATRSDLETFVKRRGTA</sequence>
<dbReference type="InterPro" id="IPR000644">
    <property type="entry name" value="CBS_dom"/>
</dbReference>
<protein>
    <recommendedName>
        <fullName evidence="2">CBS domain-containing protein</fullName>
    </recommendedName>
</protein>
<dbReference type="Pfam" id="PF00571">
    <property type="entry name" value="CBS"/>
    <property type="match status" value="2"/>
</dbReference>
<dbReference type="AlphaFoldDB" id="A0A427XMB9"/>
<dbReference type="OrthoDB" id="2536440at2759"/>
<evidence type="ECO:0000313" key="4">
    <source>
        <dbReference type="Proteomes" id="UP000279236"/>
    </source>
</evidence>
<keyword evidence="1" id="KW-0129">CBS domain</keyword>
<gene>
    <name evidence="3" type="ORF">EHS24_009681</name>
</gene>
<organism evidence="3 4">
    <name type="scientific">Apiotrichum porosum</name>
    <dbReference type="NCBI Taxonomy" id="105984"/>
    <lineage>
        <taxon>Eukaryota</taxon>
        <taxon>Fungi</taxon>
        <taxon>Dikarya</taxon>
        <taxon>Basidiomycota</taxon>
        <taxon>Agaricomycotina</taxon>
        <taxon>Tremellomycetes</taxon>
        <taxon>Trichosporonales</taxon>
        <taxon>Trichosporonaceae</taxon>
        <taxon>Apiotrichum</taxon>
    </lineage>
</organism>
<dbReference type="Proteomes" id="UP000279236">
    <property type="component" value="Unassembled WGS sequence"/>
</dbReference>
<reference evidence="3 4" key="1">
    <citation type="submission" date="2018-11" db="EMBL/GenBank/DDBJ databases">
        <title>Genome sequence of Apiotrichum porosum DSM 27194.</title>
        <authorList>
            <person name="Aliyu H."/>
            <person name="Gorte O."/>
            <person name="Ochsenreither K."/>
        </authorList>
    </citation>
    <scope>NUCLEOTIDE SEQUENCE [LARGE SCALE GENOMIC DNA]</scope>
    <source>
        <strain evidence="3 4">DSM 27194</strain>
    </source>
</reference>
<dbReference type="RefSeq" id="XP_028475119.1">
    <property type="nucleotide sequence ID" value="XM_028624951.1"/>
</dbReference>
<evidence type="ECO:0000259" key="2">
    <source>
        <dbReference type="PROSITE" id="PS51371"/>
    </source>
</evidence>
<dbReference type="Gene3D" id="3.10.580.10">
    <property type="entry name" value="CBS-domain"/>
    <property type="match status" value="1"/>
</dbReference>
<dbReference type="GeneID" id="39594224"/>
<feature type="domain" description="CBS" evidence="2">
    <location>
        <begin position="27"/>
        <end position="84"/>
    </location>
</feature>
<evidence type="ECO:0000256" key="1">
    <source>
        <dbReference type="PROSITE-ProRule" id="PRU00703"/>
    </source>
</evidence>
<dbReference type="InterPro" id="IPR046342">
    <property type="entry name" value="CBS_dom_sf"/>
</dbReference>
<dbReference type="EMBL" id="RSCE01000009">
    <property type="protein sequence ID" value="RSH80010.1"/>
    <property type="molecule type" value="Genomic_DNA"/>
</dbReference>
<dbReference type="PANTHER" id="PTHR42115:SF1">
    <property type="entry name" value="BETA-SYNTHASE (BETA-THIONASE), PUTATIVE (AFU_ORTHOLOGUE AFUA_3G08420)-RELATED"/>
    <property type="match status" value="1"/>
</dbReference>
<dbReference type="PROSITE" id="PS51371">
    <property type="entry name" value="CBS"/>
    <property type="match status" value="2"/>
</dbReference>
<comment type="caution">
    <text evidence="3">The sequence shown here is derived from an EMBL/GenBank/DDBJ whole genome shotgun (WGS) entry which is preliminary data.</text>
</comment>
<proteinExistence type="predicted"/>
<accession>A0A427XMB9</accession>
<dbReference type="SMART" id="SM00116">
    <property type="entry name" value="CBS"/>
    <property type="match status" value="2"/>
</dbReference>
<dbReference type="SUPFAM" id="SSF54631">
    <property type="entry name" value="CBS-domain pair"/>
    <property type="match status" value="1"/>
</dbReference>
<feature type="domain" description="CBS" evidence="2">
    <location>
        <begin position="97"/>
        <end position="157"/>
    </location>
</feature>